<dbReference type="STRING" id="573370.DMR_09470"/>
<gene>
    <name evidence="1" type="ordered locus">DMR_09470</name>
</gene>
<keyword evidence="2" id="KW-1185">Reference proteome</keyword>
<organism evidence="1 2">
    <name type="scientific">Solidesulfovibrio magneticus (strain ATCC 700980 / DSM 13731 / RS-1)</name>
    <name type="common">Desulfovibrio magneticus</name>
    <dbReference type="NCBI Taxonomy" id="573370"/>
    <lineage>
        <taxon>Bacteria</taxon>
        <taxon>Pseudomonadati</taxon>
        <taxon>Thermodesulfobacteriota</taxon>
        <taxon>Desulfovibrionia</taxon>
        <taxon>Desulfovibrionales</taxon>
        <taxon>Desulfovibrionaceae</taxon>
        <taxon>Solidesulfovibrio</taxon>
    </lineage>
</organism>
<name>C4XKP7_SOLM1</name>
<dbReference type="HOGENOM" id="CLU_920482_0_0_7"/>
<accession>C4XKP7</accession>
<evidence type="ECO:0000313" key="1">
    <source>
        <dbReference type="EMBL" id="BAH74438.1"/>
    </source>
</evidence>
<dbReference type="RefSeq" id="WP_012750509.1">
    <property type="nucleotide sequence ID" value="NC_012796.1"/>
</dbReference>
<dbReference type="Proteomes" id="UP000009071">
    <property type="component" value="Chromosome"/>
</dbReference>
<protein>
    <submittedName>
        <fullName evidence="1">Uncharacterized protein</fullName>
    </submittedName>
</protein>
<proteinExistence type="predicted"/>
<dbReference type="eggNOG" id="ENOG5034510">
    <property type="taxonomic scope" value="Bacteria"/>
</dbReference>
<reference evidence="1 2" key="1">
    <citation type="journal article" date="2009" name="Genome Res.">
        <title>Whole genome sequence of Desulfovibrio magneticus strain RS-1 revealed common gene clusters in magnetotactic bacteria.</title>
        <authorList>
            <person name="Nakazawa H."/>
            <person name="Arakaki A."/>
            <person name="Narita-Yamada S."/>
            <person name="Yashiro I."/>
            <person name="Jinno K."/>
            <person name="Aoki N."/>
            <person name="Tsuruyama A."/>
            <person name="Okamura Y."/>
            <person name="Tanikawa S."/>
            <person name="Fujita N."/>
            <person name="Takeyama H."/>
            <person name="Matsunaga T."/>
        </authorList>
    </citation>
    <scope>NUCLEOTIDE SEQUENCE [LARGE SCALE GENOMIC DNA]</scope>
    <source>
        <strain evidence="2">ATCC 700980 / DSM 13731 / RS-1</strain>
    </source>
</reference>
<dbReference type="KEGG" id="dma:DMR_09470"/>
<sequence length="302" mass="34962">MRIYQSSMTIRHLREFAKRHPTAKPNVLLSYALLGNDLPHFIGKNRSLFQSLILDSGVFSLQKPGAQQTPEELYPKFKTFAQYNTSAWDLIFNFDLHFGLDSYDKNLEFQIDLEQASIPVVSVIHNIYNDDVDKILSRGLPEHKTVAIGQCEGRTVIKNVEPVINKLHQAGAKIHFFGSSEYRLMAKLPIWSCDSSSWSKYPSIGVLLFWNPKNDMRFDKTDKIHFPKYQDAKTPTGCIYYRDYDYLKDFEEYLGSNLNFTLADMMGEEADLNRAVANMLYYCQLEKKIEEQQRLLGFVLPE</sequence>
<dbReference type="OrthoDB" id="5444275at2"/>
<dbReference type="AlphaFoldDB" id="C4XKP7"/>
<evidence type="ECO:0000313" key="2">
    <source>
        <dbReference type="Proteomes" id="UP000009071"/>
    </source>
</evidence>
<dbReference type="EMBL" id="AP010904">
    <property type="protein sequence ID" value="BAH74438.1"/>
    <property type="molecule type" value="Genomic_DNA"/>
</dbReference>